<dbReference type="PANTHER" id="PTHR42659">
    <property type="entry name" value="XANTHINE DEHYDROGENASE SUBUNIT C-RELATED"/>
    <property type="match status" value="1"/>
</dbReference>
<dbReference type="Gene3D" id="3.30.390.50">
    <property type="entry name" value="CO dehydrogenase flavoprotein, C-terminal domain"/>
    <property type="match status" value="1"/>
</dbReference>
<dbReference type="InterPro" id="IPR005107">
    <property type="entry name" value="CO_DH_flav_C"/>
</dbReference>
<keyword evidence="2" id="KW-0274">FAD</keyword>
<feature type="domain" description="FAD-binding PCMH-type" evidence="4">
    <location>
        <begin position="1"/>
        <end position="177"/>
    </location>
</feature>
<gene>
    <name evidence="5" type="ORF">ACFQZM_33820</name>
</gene>
<dbReference type="PANTHER" id="PTHR42659:SF2">
    <property type="entry name" value="XANTHINE DEHYDROGENASE SUBUNIT C-RELATED"/>
    <property type="match status" value="1"/>
</dbReference>
<dbReference type="InterPro" id="IPR036683">
    <property type="entry name" value="CO_DH_flav_C_dom_sf"/>
</dbReference>
<dbReference type="InterPro" id="IPR002346">
    <property type="entry name" value="Mopterin_DH_FAD-bd"/>
</dbReference>
<dbReference type="Pfam" id="PF03450">
    <property type="entry name" value="CO_deh_flav_C"/>
    <property type="match status" value="1"/>
</dbReference>
<accession>A0ABW2XTA0</accession>
<keyword evidence="6" id="KW-1185">Reference proteome</keyword>
<evidence type="ECO:0000256" key="2">
    <source>
        <dbReference type="ARBA" id="ARBA00022827"/>
    </source>
</evidence>
<comment type="caution">
    <text evidence="5">The sequence shown here is derived from an EMBL/GenBank/DDBJ whole genome shotgun (WGS) entry which is preliminary data.</text>
</comment>
<dbReference type="InterPro" id="IPR036318">
    <property type="entry name" value="FAD-bd_PCMH-like_sf"/>
</dbReference>
<evidence type="ECO:0000313" key="5">
    <source>
        <dbReference type="EMBL" id="MFD0689507.1"/>
    </source>
</evidence>
<dbReference type="Proteomes" id="UP001597063">
    <property type="component" value="Unassembled WGS sequence"/>
</dbReference>
<dbReference type="Pfam" id="PF00941">
    <property type="entry name" value="FAD_binding_5"/>
    <property type="match status" value="1"/>
</dbReference>
<keyword evidence="1" id="KW-0285">Flavoprotein</keyword>
<reference evidence="6" key="1">
    <citation type="journal article" date="2019" name="Int. J. Syst. Evol. Microbiol.">
        <title>The Global Catalogue of Microorganisms (GCM) 10K type strain sequencing project: providing services to taxonomists for standard genome sequencing and annotation.</title>
        <authorList>
            <consortium name="The Broad Institute Genomics Platform"/>
            <consortium name="The Broad Institute Genome Sequencing Center for Infectious Disease"/>
            <person name="Wu L."/>
            <person name="Ma J."/>
        </authorList>
    </citation>
    <scope>NUCLEOTIDE SEQUENCE [LARGE SCALE GENOMIC DNA]</scope>
    <source>
        <strain evidence="6">JCM 9371</strain>
    </source>
</reference>
<keyword evidence="3" id="KW-0560">Oxidoreductase</keyword>
<protein>
    <submittedName>
        <fullName evidence="5">FAD binding domain-containing protein</fullName>
    </submittedName>
</protein>
<organism evidence="5 6">
    <name type="scientific">Actinomadura fibrosa</name>
    <dbReference type="NCBI Taxonomy" id="111802"/>
    <lineage>
        <taxon>Bacteria</taxon>
        <taxon>Bacillati</taxon>
        <taxon>Actinomycetota</taxon>
        <taxon>Actinomycetes</taxon>
        <taxon>Streptosporangiales</taxon>
        <taxon>Thermomonosporaceae</taxon>
        <taxon>Actinomadura</taxon>
    </lineage>
</organism>
<sequence>MKAAAFGYHAPEGAAEAVSLLAGLGEDAKPIAGGQSLVPMLALRLAMPEHLVDLRRADDLRGVERRNGDLWIGAMTSQAAIEGSAAVARDVPLLARATPLIGHFQIRNRGTLGGSLSHGDAAAEYPAVALALGARFEVLSPRGRRTVAAADFFTGVYETDLAEDEILTGAAFPVRRDRSGFAVEEFARRRGDFAIAGAAVAVELDPGGRVARCGIGLFGLGSTPLRAAAAEAAVTGTDAAGVEPDDVGAAAMAGLDAVPGDLHASAEHRTLVGAAVVARAWRKAVDEAVHESLQEAADA</sequence>
<dbReference type="EMBL" id="JBHTGP010000017">
    <property type="protein sequence ID" value="MFD0689507.1"/>
    <property type="molecule type" value="Genomic_DNA"/>
</dbReference>
<dbReference type="InterPro" id="IPR016167">
    <property type="entry name" value="FAD-bd_PCMH_sub1"/>
</dbReference>
<evidence type="ECO:0000256" key="3">
    <source>
        <dbReference type="ARBA" id="ARBA00023002"/>
    </source>
</evidence>
<proteinExistence type="predicted"/>
<evidence type="ECO:0000259" key="4">
    <source>
        <dbReference type="PROSITE" id="PS51387"/>
    </source>
</evidence>
<evidence type="ECO:0000313" key="6">
    <source>
        <dbReference type="Proteomes" id="UP001597063"/>
    </source>
</evidence>
<dbReference type="InterPro" id="IPR016169">
    <property type="entry name" value="FAD-bd_PCMH_sub2"/>
</dbReference>
<dbReference type="InterPro" id="IPR051312">
    <property type="entry name" value="Diverse_Substr_Oxidored"/>
</dbReference>
<dbReference type="SUPFAM" id="SSF55447">
    <property type="entry name" value="CO dehydrogenase flavoprotein C-terminal domain-like"/>
    <property type="match status" value="1"/>
</dbReference>
<evidence type="ECO:0000256" key="1">
    <source>
        <dbReference type="ARBA" id="ARBA00022630"/>
    </source>
</evidence>
<dbReference type="PROSITE" id="PS51387">
    <property type="entry name" value="FAD_PCMH"/>
    <property type="match status" value="1"/>
</dbReference>
<dbReference type="Gene3D" id="3.30.465.10">
    <property type="match status" value="1"/>
</dbReference>
<dbReference type="SUPFAM" id="SSF56176">
    <property type="entry name" value="FAD-binding/transporter-associated domain-like"/>
    <property type="match status" value="1"/>
</dbReference>
<name>A0ABW2XTA0_9ACTN</name>
<dbReference type="Gene3D" id="3.30.43.10">
    <property type="entry name" value="Uridine Diphospho-n-acetylenolpyruvylglucosamine Reductase, domain 2"/>
    <property type="match status" value="1"/>
</dbReference>
<dbReference type="SMART" id="SM01092">
    <property type="entry name" value="CO_deh_flav_C"/>
    <property type="match status" value="1"/>
</dbReference>
<dbReference type="RefSeq" id="WP_378324747.1">
    <property type="nucleotide sequence ID" value="NZ_JBHTGP010000017.1"/>
</dbReference>
<dbReference type="InterPro" id="IPR016166">
    <property type="entry name" value="FAD-bd_PCMH"/>
</dbReference>